<evidence type="ECO:0000256" key="1">
    <source>
        <dbReference type="ARBA" id="ARBA00004496"/>
    </source>
</evidence>
<dbReference type="Gramene" id="ESQ37011">
    <property type="protein sequence ID" value="ESQ37011"/>
    <property type="gene ID" value="EUTSA_v10002901mg"/>
</dbReference>
<keyword evidence="3" id="KW-0143">Chaperone</keyword>
<evidence type="ECO:0000256" key="2">
    <source>
        <dbReference type="ARBA" id="ARBA00022490"/>
    </source>
</evidence>
<evidence type="ECO:0000313" key="4">
    <source>
        <dbReference type="EMBL" id="ESQ37011.1"/>
    </source>
</evidence>
<gene>
    <name evidence="4" type="ORF">EUTSA_v10002901mg</name>
</gene>
<comment type="subcellular location">
    <subcellularLocation>
        <location evidence="1">Cytoplasm</location>
    </subcellularLocation>
</comment>
<name>V4MX77_EUTSA</name>
<sequence>MEFEPKKFAQLLEKIQGDHCLLALSQIMENDKESNANREALTSIRKRARTTKTSVVVPPPFDSMMNDTSFQTKPLVQQGCSTCGSHDSKKDEKEMEFESMKLQSFVKGKALFVSELGALADSVPPASYQSVSAVKGQTFS</sequence>
<accession>V4MX77</accession>
<dbReference type="EMBL" id="KI517609">
    <property type="protein sequence ID" value="ESQ37011.1"/>
    <property type="molecule type" value="Genomic_DNA"/>
</dbReference>
<dbReference type="AlphaFoldDB" id="V4MX77"/>
<evidence type="ECO:0000256" key="3">
    <source>
        <dbReference type="ARBA" id="ARBA00023186"/>
    </source>
</evidence>
<reference evidence="4 5" key="1">
    <citation type="journal article" date="2013" name="Front. Plant Sci.">
        <title>The Reference Genome of the Halophytic Plant Eutrema salsugineum.</title>
        <authorList>
            <person name="Yang R."/>
            <person name="Jarvis D.E."/>
            <person name="Chen H."/>
            <person name="Beilstein M.A."/>
            <person name="Grimwood J."/>
            <person name="Jenkins J."/>
            <person name="Shu S."/>
            <person name="Prochnik S."/>
            <person name="Xin M."/>
            <person name="Ma C."/>
            <person name="Schmutz J."/>
            <person name="Wing R.A."/>
            <person name="Mitchell-Olds T."/>
            <person name="Schumaker K.S."/>
            <person name="Wang X."/>
        </authorList>
    </citation>
    <scope>NUCLEOTIDE SEQUENCE [LARGE SCALE GENOMIC DNA]</scope>
</reference>
<proteinExistence type="predicted"/>
<evidence type="ECO:0000313" key="5">
    <source>
        <dbReference type="Proteomes" id="UP000030689"/>
    </source>
</evidence>
<dbReference type="GO" id="GO:0005737">
    <property type="term" value="C:cytoplasm"/>
    <property type="evidence" value="ECO:0007669"/>
    <property type="project" value="UniProtKB-SubCell"/>
</dbReference>
<keyword evidence="2" id="KW-0963">Cytoplasm</keyword>
<dbReference type="PANTHER" id="PTHR21162">
    <property type="entry name" value="P53 AND DNA DAMAGE-REGULATED PROTEIN"/>
    <property type="match status" value="1"/>
</dbReference>
<dbReference type="PANTHER" id="PTHR21162:SF0">
    <property type="entry name" value="P53 AND DNA DAMAGE-REGULATED PROTEIN 1"/>
    <property type="match status" value="1"/>
</dbReference>
<keyword evidence="5" id="KW-1185">Reference proteome</keyword>
<dbReference type="InterPro" id="IPR030482">
    <property type="entry name" value="PDRG1"/>
</dbReference>
<organism evidence="4 5">
    <name type="scientific">Eutrema salsugineum</name>
    <name type="common">Saltwater cress</name>
    <name type="synonym">Sisymbrium salsugineum</name>
    <dbReference type="NCBI Taxonomy" id="72664"/>
    <lineage>
        <taxon>Eukaryota</taxon>
        <taxon>Viridiplantae</taxon>
        <taxon>Streptophyta</taxon>
        <taxon>Embryophyta</taxon>
        <taxon>Tracheophyta</taxon>
        <taxon>Spermatophyta</taxon>
        <taxon>Magnoliopsida</taxon>
        <taxon>eudicotyledons</taxon>
        <taxon>Gunneridae</taxon>
        <taxon>Pentapetalae</taxon>
        <taxon>rosids</taxon>
        <taxon>malvids</taxon>
        <taxon>Brassicales</taxon>
        <taxon>Brassicaceae</taxon>
        <taxon>Eutremeae</taxon>
        <taxon>Eutrema</taxon>
    </lineage>
</organism>
<dbReference type="KEGG" id="eus:EUTSA_v10002901mg"/>
<protein>
    <submittedName>
        <fullName evidence="4">Uncharacterized protein</fullName>
    </submittedName>
</protein>
<dbReference type="Proteomes" id="UP000030689">
    <property type="component" value="Unassembled WGS sequence"/>
</dbReference>
<dbReference type="STRING" id="72664.V4MX77"/>